<dbReference type="InterPro" id="IPR025997">
    <property type="entry name" value="SBP_2_dom"/>
</dbReference>
<sequence>MKRIFFYTILIIIFLIAVAYSLYSYRQAQIYDQKMQEVISEETPLPKYHFALIGEEMDHDYWRLVGAGAKKAALENDVFVEYEGPKRSNPEEQLKLLDMAIQAKVDGIIVQALNENFTPLINKAVKAGIPVITIDTDAPESLRNAAYIGTDNYLAGQLAGQALVNDTGGKATIGIITGGVDNAYNQHQLRVQGFKDAIAKEDGMKVIAIDESNLTRVQAEEKAYKMLKEHEDITAFYGTSSLDGIGIVAAARSLNKQDDLYVISFDTLDENIELLNKGDINAIVAQQPFVMGEKSIEIMLNLLNQKSISVVNHTDAAIIYKKDIEAVVEKKVNVHD</sequence>
<evidence type="ECO:0000313" key="6">
    <source>
        <dbReference type="EMBL" id="MEQ2467449.1"/>
    </source>
</evidence>
<evidence type="ECO:0000256" key="4">
    <source>
        <dbReference type="SAM" id="Phobius"/>
    </source>
</evidence>
<dbReference type="PANTHER" id="PTHR46847:SF1">
    <property type="entry name" value="D-ALLOSE-BINDING PERIPLASMIC PROTEIN-RELATED"/>
    <property type="match status" value="1"/>
</dbReference>
<keyword evidence="4" id="KW-1133">Transmembrane helix</keyword>
<name>A0ABV1F6E0_9BACI</name>
<gene>
    <name evidence="6" type="ORF">WMO63_17480</name>
</gene>
<evidence type="ECO:0000256" key="2">
    <source>
        <dbReference type="ARBA" id="ARBA00007639"/>
    </source>
</evidence>
<evidence type="ECO:0000256" key="3">
    <source>
        <dbReference type="ARBA" id="ARBA00022729"/>
    </source>
</evidence>
<accession>A0ABV1F6E0</accession>
<evidence type="ECO:0000256" key="1">
    <source>
        <dbReference type="ARBA" id="ARBA00004196"/>
    </source>
</evidence>
<feature type="domain" description="Periplasmic binding protein" evidence="5">
    <location>
        <begin position="50"/>
        <end position="306"/>
    </location>
</feature>
<dbReference type="EMBL" id="JBBMFN010000052">
    <property type="protein sequence ID" value="MEQ2467449.1"/>
    <property type="molecule type" value="Genomic_DNA"/>
</dbReference>
<feature type="transmembrane region" description="Helical" evidence="4">
    <location>
        <begin position="6"/>
        <end position="25"/>
    </location>
</feature>
<dbReference type="RefSeq" id="WP_235252128.1">
    <property type="nucleotide sequence ID" value="NZ_JBBMFN010000052.1"/>
</dbReference>
<dbReference type="Proteomes" id="UP001465426">
    <property type="component" value="Unassembled WGS sequence"/>
</dbReference>
<dbReference type="InterPro" id="IPR028082">
    <property type="entry name" value="Peripla_BP_I"/>
</dbReference>
<dbReference type="Pfam" id="PF13407">
    <property type="entry name" value="Peripla_BP_4"/>
    <property type="match status" value="1"/>
</dbReference>
<comment type="caution">
    <text evidence="6">The sequence shown here is derived from an EMBL/GenBank/DDBJ whole genome shotgun (WGS) entry which is preliminary data.</text>
</comment>
<keyword evidence="4" id="KW-0812">Transmembrane</keyword>
<reference evidence="6 7" key="1">
    <citation type="submission" date="2024-03" db="EMBL/GenBank/DDBJ databases">
        <title>Human intestinal bacterial collection.</title>
        <authorList>
            <person name="Pauvert C."/>
            <person name="Hitch T.C.A."/>
            <person name="Clavel T."/>
        </authorList>
    </citation>
    <scope>NUCLEOTIDE SEQUENCE [LARGE SCALE GENOMIC DNA]</scope>
    <source>
        <strain evidence="6 7">CLA-SR-H024</strain>
    </source>
</reference>
<dbReference type="SUPFAM" id="SSF53822">
    <property type="entry name" value="Periplasmic binding protein-like I"/>
    <property type="match status" value="1"/>
</dbReference>
<keyword evidence="3" id="KW-0732">Signal</keyword>
<dbReference type="Gene3D" id="3.40.50.2300">
    <property type="match status" value="2"/>
</dbReference>
<protein>
    <submittedName>
        <fullName evidence="6">Sugar-binding protein</fullName>
    </submittedName>
</protein>
<organism evidence="6 7">
    <name type="scientific">Niallia hominis</name>
    <dbReference type="NCBI Taxonomy" id="3133173"/>
    <lineage>
        <taxon>Bacteria</taxon>
        <taxon>Bacillati</taxon>
        <taxon>Bacillota</taxon>
        <taxon>Bacilli</taxon>
        <taxon>Bacillales</taxon>
        <taxon>Bacillaceae</taxon>
        <taxon>Niallia</taxon>
    </lineage>
</organism>
<keyword evidence="4" id="KW-0472">Membrane</keyword>
<dbReference type="PANTHER" id="PTHR46847">
    <property type="entry name" value="D-ALLOSE-BINDING PERIPLASMIC PROTEIN-RELATED"/>
    <property type="match status" value="1"/>
</dbReference>
<evidence type="ECO:0000313" key="7">
    <source>
        <dbReference type="Proteomes" id="UP001465426"/>
    </source>
</evidence>
<comment type="subcellular location">
    <subcellularLocation>
        <location evidence="1">Cell envelope</location>
    </subcellularLocation>
</comment>
<proteinExistence type="inferred from homology"/>
<comment type="similarity">
    <text evidence="2">Belongs to the bacterial solute-binding protein 2 family.</text>
</comment>
<evidence type="ECO:0000259" key="5">
    <source>
        <dbReference type="Pfam" id="PF13407"/>
    </source>
</evidence>
<keyword evidence="7" id="KW-1185">Reference proteome</keyword>
<dbReference type="CDD" id="cd06314">
    <property type="entry name" value="PBP1_tmGBP"/>
    <property type="match status" value="1"/>
</dbReference>